<dbReference type="Proteomes" id="UP001631993">
    <property type="component" value="Unassembled WGS sequence"/>
</dbReference>
<accession>A0ABW9IP27</accession>
<reference evidence="1 2" key="1">
    <citation type="submission" date="2024-12" db="EMBL/GenBank/DDBJ databases">
        <title>Forecasting of Potato common scab and diversities of Pathogenic streptomyces spp. in china.</title>
        <authorList>
            <person name="Handique U."/>
            <person name="Wu J."/>
        </authorList>
    </citation>
    <scope>NUCLEOTIDE SEQUENCE [LARGE SCALE GENOMIC DNA]</scope>
    <source>
        <strain evidence="1 2">ZRIMU1585</strain>
    </source>
</reference>
<name>A0ABW9IP27_STRGJ</name>
<gene>
    <name evidence="1" type="ORF">ACKI1S_29400</name>
</gene>
<dbReference type="EMBL" id="JBJVNE010000015">
    <property type="protein sequence ID" value="MFM9650253.1"/>
    <property type="molecule type" value="Genomic_DNA"/>
</dbReference>
<evidence type="ECO:0000313" key="1">
    <source>
        <dbReference type="EMBL" id="MFM9650253.1"/>
    </source>
</evidence>
<evidence type="ECO:0008006" key="3">
    <source>
        <dbReference type="Google" id="ProtNLM"/>
    </source>
</evidence>
<sequence length="134" mass="14773">MSVSLYYGARRTTPLTEAESASVARVVAAHMASFPYDDEESLYVYDGHTAGPAEIVAGSTKMPLDPGRLMPVIAHVLDSVTDLRRAVPDAEWHVHMDDLDVPWDEAEGYSLPGMRDPELIAELSANHHEDRADR</sequence>
<protein>
    <recommendedName>
        <fullName evidence="3">Tautomerase cis-CaaD-like domain-containing protein</fullName>
    </recommendedName>
</protein>
<evidence type="ECO:0000313" key="2">
    <source>
        <dbReference type="Proteomes" id="UP001631993"/>
    </source>
</evidence>
<comment type="caution">
    <text evidence="1">The sequence shown here is derived from an EMBL/GenBank/DDBJ whole genome shotgun (WGS) entry which is preliminary data.</text>
</comment>
<proteinExistence type="predicted"/>
<dbReference type="RefSeq" id="WP_369277061.1">
    <property type="nucleotide sequence ID" value="NZ_JBJVMW010000039.1"/>
</dbReference>
<keyword evidence="2" id="KW-1185">Reference proteome</keyword>
<organism evidence="1 2">
    <name type="scientific">Streptomyces galilaeus</name>
    <dbReference type="NCBI Taxonomy" id="33899"/>
    <lineage>
        <taxon>Bacteria</taxon>
        <taxon>Bacillati</taxon>
        <taxon>Actinomycetota</taxon>
        <taxon>Actinomycetes</taxon>
        <taxon>Kitasatosporales</taxon>
        <taxon>Streptomycetaceae</taxon>
        <taxon>Streptomyces</taxon>
    </lineage>
</organism>